<dbReference type="EMBL" id="VCKY01000135">
    <property type="protein sequence ID" value="TMR12410.1"/>
    <property type="molecule type" value="Genomic_DNA"/>
</dbReference>
<dbReference type="Proteomes" id="UP000309128">
    <property type="component" value="Unassembled WGS sequence"/>
</dbReference>
<comment type="caution">
    <text evidence="1">The sequence shown here is derived from an EMBL/GenBank/DDBJ whole genome shotgun (WGS) entry which is preliminary data.</text>
</comment>
<evidence type="ECO:0000313" key="2">
    <source>
        <dbReference type="Proteomes" id="UP000309128"/>
    </source>
</evidence>
<organism evidence="1 2">
    <name type="scientific">Nonomuraea turkmeniaca</name>
    <dbReference type="NCBI Taxonomy" id="103838"/>
    <lineage>
        <taxon>Bacteria</taxon>
        <taxon>Bacillati</taxon>
        <taxon>Actinomycetota</taxon>
        <taxon>Actinomycetes</taxon>
        <taxon>Streptosporangiales</taxon>
        <taxon>Streptosporangiaceae</taxon>
        <taxon>Nonomuraea</taxon>
    </lineage>
</organism>
<evidence type="ECO:0000313" key="1">
    <source>
        <dbReference type="EMBL" id="TMR12410.1"/>
    </source>
</evidence>
<name>A0A5S4F8P0_9ACTN</name>
<proteinExistence type="predicted"/>
<reference evidence="1 2" key="1">
    <citation type="submission" date="2019-05" db="EMBL/GenBank/DDBJ databases">
        <title>Draft genome sequence of Nonomuraea turkmeniaca DSM 43926.</title>
        <authorList>
            <person name="Saricaoglu S."/>
            <person name="Isik K."/>
        </authorList>
    </citation>
    <scope>NUCLEOTIDE SEQUENCE [LARGE SCALE GENOMIC DNA]</scope>
    <source>
        <strain evidence="1 2">DSM 43926</strain>
    </source>
</reference>
<protein>
    <submittedName>
        <fullName evidence="1">Uncharacterized protein</fullName>
    </submittedName>
</protein>
<accession>A0A5S4F8P0</accession>
<dbReference type="OrthoDB" id="3396440at2"/>
<sequence length="116" mass="13058">MPASITKPAPPSFTVAAPQDVHDGLHRFLSGTRSRLVDELFHAASHRPEFMQPALRRDKEAALRFFAAGPKLVRARRLLHRVRARVLDVETYRSLVVNEIKLVIDDLRPAGDGTRI</sequence>
<keyword evidence="2" id="KW-1185">Reference proteome</keyword>
<dbReference type="AlphaFoldDB" id="A0A5S4F8P0"/>
<dbReference type="RefSeq" id="WP_138670510.1">
    <property type="nucleotide sequence ID" value="NZ_VCKY01000135.1"/>
</dbReference>
<gene>
    <name evidence="1" type="ORF">ETD86_32700</name>
</gene>